<dbReference type="SUPFAM" id="SSF52490">
    <property type="entry name" value="Tubulin nucleotide-binding domain-like"/>
    <property type="match status" value="1"/>
</dbReference>
<reference evidence="7" key="1">
    <citation type="submission" date="2013-04" db="EMBL/GenBank/DDBJ databases">
        <authorList>
            <person name="Qu J."/>
            <person name="Murali S.C."/>
            <person name="Bandaranaike D."/>
            <person name="Bellair M."/>
            <person name="Blankenburg K."/>
            <person name="Chao H."/>
            <person name="Dinh H."/>
            <person name="Doddapaneni H."/>
            <person name="Downs B."/>
            <person name="Dugan-Rocha S."/>
            <person name="Elkadiri S."/>
            <person name="Gnanaolivu R.D."/>
            <person name="Hernandez B."/>
            <person name="Javaid M."/>
            <person name="Jayaseelan J.C."/>
            <person name="Lee S."/>
            <person name="Li M."/>
            <person name="Ming W."/>
            <person name="Munidasa M."/>
            <person name="Muniz J."/>
            <person name="Nguyen L."/>
            <person name="Ongeri F."/>
            <person name="Osuji N."/>
            <person name="Pu L.-L."/>
            <person name="Puazo M."/>
            <person name="Qu C."/>
            <person name="Quiroz J."/>
            <person name="Raj R."/>
            <person name="Weissenberger G."/>
            <person name="Xin Y."/>
            <person name="Zou X."/>
            <person name="Han Y."/>
            <person name="Richards S."/>
            <person name="Worley K."/>
            <person name="Muzny D."/>
            <person name="Gibbs R."/>
        </authorList>
    </citation>
    <scope>NUCLEOTIDE SEQUENCE</scope>
    <source>
        <strain evidence="7">Sampled in the wild</strain>
    </source>
</reference>
<organism evidence="7 8">
    <name type="scientific">Ladona fulva</name>
    <name type="common">Scarce chaser dragonfly</name>
    <name type="synonym">Libellula fulva</name>
    <dbReference type="NCBI Taxonomy" id="123851"/>
    <lineage>
        <taxon>Eukaryota</taxon>
        <taxon>Metazoa</taxon>
        <taxon>Ecdysozoa</taxon>
        <taxon>Arthropoda</taxon>
        <taxon>Hexapoda</taxon>
        <taxon>Insecta</taxon>
        <taxon>Pterygota</taxon>
        <taxon>Palaeoptera</taxon>
        <taxon>Odonata</taxon>
        <taxon>Epiprocta</taxon>
        <taxon>Anisoptera</taxon>
        <taxon>Libelluloidea</taxon>
        <taxon>Libellulidae</taxon>
        <taxon>Ladona</taxon>
    </lineage>
</organism>
<name>A0A8K0NZF9_LADFU</name>
<feature type="domain" description="Tubulin/FtsZ GTPase" evidence="6">
    <location>
        <begin position="21"/>
        <end position="182"/>
    </location>
</feature>
<dbReference type="Proteomes" id="UP000792457">
    <property type="component" value="Unassembled WGS sequence"/>
</dbReference>
<sequence>LQVTNHGVGVKKNKEYVGESIDKVFRTSSKDESKLTARSLLVDTENKVLENILCGDAERGWCYDRNNVVKGHGGSANNWAFGHYSKGPEVLDKFMDLLRKEIEHCDHISLLLGLLSSAGGTGSGLGSFIAEAVRDEYPRQTLANVLNIQNANLSDLNSFGVQQLASIFQGKHDVSELLTELTPHPGYKCLTLDSSPKIPLGSLKYEGIIGWEGLVKDAIRSMKTRRSTEFKDNKVASVSNAIITRGPRSTELLIM</sequence>
<dbReference type="EMBL" id="KZ308322">
    <property type="protein sequence ID" value="KAG8227407.1"/>
    <property type="molecule type" value="Genomic_DNA"/>
</dbReference>
<evidence type="ECO:0000256" key="2">
    <source>
        <dbReference type="ARBA" id="ARBA00022701"/>
    </source>
</evidence>
<dbReference type="InterPro" id="IPR004057">
    <property type="entry name" value="Epsilon_tubulin"/>
</dbReference>
<dbReference type="PRINTS" id="PR01161">
    <property type="entry name" value="TUBULIN"/>
</dbReference>
<keyword evidence="8" id="KW-1185">Reference proteome</keyword>
<gene>
    <name evidence="7" type="ORF">J437_LFUL000416</name>
</gene>
<accession>A0A8K0NZF9</accession>
<comment type="similarity">
    <text evidence="1 5">Belongs to the tubulin family.</text>
</comment>
<dbReference type="InterPro" id="IPR003008">
    <property type="entry name" value="Tubulin_FtsZ_GTPase"/>
</dbReference>
<dbReference type="PROSITE" id="PS00227">
    <property type="entry name" value="TUBULIN"/>
    <property type="match status" value="1"/>
</dbReference>
<dbReference type="GO" id="GO:0007017">
    <property type="term" value="P:microtubule-based process"/>
    <property type="evidence" value="ECO:0007669"/>
    <property type="project" value="InterPro"/>
</dbReference>
<evidence type="ECO:0000259" key="6">
    <source>
        <dbReference type="SMART" id="SM00864"/>
    </source>
</evidence>
<comment type="caution">
    <text evidence="7">The sequence shown here is derived from an EMBL/GenBank/DDBJ whole genome shotgun (WGS) entry which is preliminary data.</text>
</comment>
<keyword evidence="2 5" id="KW-0493">Microtubule</keyword>
<dbReference type="PRINTS" id="PR01519">
    <property type="entry name" value="EPSLNTUBULIN"/>
</dbReference>
<evidence type="ECO:0000256" key="1">
    <source>
        <dbReference type="ARBA" id="ARBA00009636"/>
    </source>
</evidence>
<dbReference type="Gene3D" id="3.40.50.1440">
    <property type="entry name" value="Tubulin/FtsZ, GTPase domain"/>
    <property type="match status" value="2"/>
</dbReference>
<evidence type="ECO:0000256" key="3">
    <source>
        <dbReference type="ARBA" id="ARBA00022741"/>
    </source>
</evidence>
<keyword evidence="4 5" id="KW-0342">GTP-binding</keyword>
<evidence type="ECO:0000313" key="8">
    <source>
        <dbReference type="Proteomes" id="UP000792457"/>
    </source>
</evidence>
<feature type="non-terminal residue" evidence="7">
    <location>
        <position position="1"/>
    </location>
</feature>
<evidence type="ECO:0000256" key="5">
    <source>
        <dbReference type="RuleBase" id="RU000352"/>
    </source>
</evidence>
<evidence type="ECO:0000313" key="7">
    <source>
        <dbReference type="EMBL" id="KAG8227407.1"/>
    </source>
</evidence>
<dbReference type="GO" id="GO:0005874">
    <property type="term" value="C:microtubule"/>
    <property type="evidence" value="ECO:0007669"/>
    <property type="project" value="UniProtKB-KW"/>
</dbReference>
<proteinExistence type="inferred from homology"/>
<dbReference type="AlphaFoldDB" id="A0A8K0NZF9"/>
<reference evidence="7" key="2">
    <citation type="submission" date="2017-10" db="EMBL/GenBank/DDBJ databases">
        <title>Ladona fulva Genome sequencing and assembly.</title>
        <authorList>
            <person name="Murali S."/>
            <person name="Richards S."/>
            <person name="Bandaranaike D."/>
            <person name="Bellair M."/>
            <person name="Blankenburg K."/>
            <person name="Chao H."/>
            <person name="Dinh H."/>
            <person name="Doddapaneni H."/>
            <person name="Dugan-Rocha S."/>
            <person name="Elkadiri S."/>
            <person name="Gnanaolivu R."/>
            <person name="Hernandez B."/>
            <person name="Skinner E."/>
            <person name="Javaid M."/>
            <person name="Lee S."/>
            <person name="Li M."/>
            <person name="Ming W."/>
            <person name="Munidasa M."/>
            <person name="Muniz J."/>
            <person name="Nguyen L."/>
            <person name="Hughes D."/>
            <person name="Osuji N."/>
            <person name="Pu L.-L."/>
            <person name="Puazo M."/>
            <person name="Qu C."/>
            <person name="Quiroz J."/>
            <person name="Raj R."/>
            <person name="Weissenberger G."/>
            <person name="Xin Y."/>
            <person name="Zou X."/>
            <person name="Han Y."/>
            <person name="Worley K."/>
            <person name="Muzny D."/>
            <person name="Gibbs R."/>
        </authorList>
    </citation>
    <scope>NUCLEOTIDE SEQUENCE</scope>
    <source>
        <strain evidence="7">Sampled in the wild</strain>
    </source>
</reference>
<dbReference type="InterPro" id="IPR017975">
    <property type="entry name" value="Tubulin_CS"/>
</dbReference>
<dbReference type="PANTHER" id="PTHR11588">
    <property type="entry name" value="TUBULIN"/>
    <property type="match status" value="1"/>
</dbReference>
<dbReference type="Pfam" id="PF00091">
    <property type="entry name" value="Tubulin"/>
    <property type="match status" value="1"/>
</dbReference>
<keyword evidence="3 5" id="KW-0547">Nucleotide-binding</keyword>
<protein>
    <recommendedName>
        <fullName evidence="6">Tubulin/FtsZ GTPase domain-containing protein</fullName>
    </recommendedName>
</protein>
<dbReference type="GO" id="GO:0005525">
    <property type="term" value="F:GTP binding"/>
    <property type="evidence" value="ECO:0007669"/>
    <property type="project" value="UniProtKB-UniRule"/>
</dbReference>
<dbReference type="SMART" id="SM00864">
    <property type="entry name" value="Tubulin"/>
    <property type="match status" value="1"/>
</dbReference>
<evidence type="ECO:0000256" key="4">
    <source>
        <dbReference type="ARBA" id="ARBA00023134"/>
    </source>
</evidence>
<dbReference type="OrthoDB" id="10250004at2759"/>
<dbReference type="InterPro" id="IPR000217">
    <property type="entry name" value="Tubulin"/>
</dbReference>
<dbReference type="InterPro" id="IPR036525">
    <property type="entry name" value="Tubulin/FtsZ_GTPase_sf"/>
</dbReference>